<comment type="caution">
    <text evidence="3">The sequence shown here is derived from an EMBL/GenBank/DDBJ whole genome shotgun (WGS) entry which is preliminary data.</text>
</comment>
<feature type="compositionally biased region" description="Polar residues" evidence="1">
    <location>
        <begin position="578"/>
        <end position="590"/>
    </location>
</feature>
<feature type="compositionally biased region" description="Basic and acidic residues" evidence="1">
    <location>
        <begin position="538"/>
        <end position="548"/>
    </location>
</feature>
<feature type="compositionally biased region" description="Polar residues" evidence="1">
    <location>
        <begin position="365"/>
        <end position="392"/>
    </location>
</feature>
<gene>
    <name evidence="3" type="ORF">PVAG01_09040</name>
</gene>
<feature type="region of interest" description="Disordered" evidence="1">
    <location>
        <begin position="365"/>
        <end position="409"/>
    </location>
</feature>
<keyword evidence="4" id="KW-1185">Reference proteome</keyword>
<dbReference type="EMBL" id="JBFCZG010000008">
    <property type="protein sequence ID" value="KAL3418819.1"/>
    <property type="molecule type" value="Genomic_DNA"/>
</dbReference>
<feature type="transmembrane region" description="Helical" evidence="2">
    <location>
        <begin position="213"/>
        <end position="233"/>
    </location>
</feature>
<reference evidence="3 4" key="1">
    <citation type="submission" date="2024-06" db="EMBL/GenBank/DDBJ databases">
        <title>Complete genome of Phlyctema vagabunda strain 19-DSS-EL-015.</title>
        <authorList>
            <person name="Fiorenzani C."/>
        </authorList>
    </citation>
    <scope>NUCLEOTIDE SEQUENCE [LARGE SCALE GENOMIC DNA]</scope>
    <source>
        <strain evidence="3 4">19-DSS-EL-015</strain>
    </source>
</reference>
<feature type="compositionally biased region" description="Pro residues" evidence="1">
    <location>
        <begin position="517"/>
        <end position="527"/>
    </location>
</feature>
<evidence type="ECO:0000256" key="2">
    <source>
        <dbReference type="SAM" id="Phobius"/>
    </source>
</evidence>
<feature type="transmembrane region" description="Helical" evidence="2">
    <location>
        <begin position="69"/>
        <end position="89"/>
    </location>
</feature>
<feature type="region of interest" description="Disordered" evidence="1">
    <location>
        <begin position="509"/>
        <end position="643"/>
    </location>
</feature>
<feature type="transmembrane region" description="Helical" evidence="2">
    <location>
        <begin position="101"/>
        <end position="119"/>
    </location>
</feature>
<sequence>MPAIPPTALLQTLVEPNGTIAANSTDALKVICAWPVSGQYGPGSRVLYYVLIAACVFARKSDWLRNASLAAALLFPAVAAVHGIVLAALHVDGAVDMDVFGAFQLCSIGILAAPVTVRLSKTYFYDPGRNLIFMWTGLILAGLLSLTVEFFRIETSRCPQDNGVPISPDASKFPYQDTTCGLDCSIPSSPLRAGAASNIYVIPAPDKLTFETALLLAAACCIPAILSLISMWNKILKINWKTRFADRDDDEPIQGTNGATNENMRKVNGLIRDLLSGVEIPVFGAAVLAILIVGERNFFSAQVKYETEPIASIGQWAPIIGSGLAVLGSFYVLLATAESEKEEKSSALATHCNCSMQNIGLGISTASSNSIGSQRPSFSHHSSPNMERQTPGKTPPGESVLLPAQTPDTANRRKVAKALTWVGSYIGTAARDRFDDSEFRRGKAVDFPEIPGEEHRNKELPRIRKGYNPSRDADGNVTPALRAQHSRSGSFTSVISRFDIEGTSMTRVVSPQSLPLPQSPLPSPPLPTTQRPRTSTLHGERDSSEVHRLSLSTSASATTHRPPARRDTLEVPSPVHHSYTTNNRPTSPMTSMDDAPMAQPSPTIVVSPDFENFPSAQIQIVHSPRPSSPSEPLSTPPVLNLPP</sequence>
<feature type="transmembrane region" description="Helical" evidence="2">
    <location>
        <begin position="274"/>
        <end position="293"/>
    </location>
</feature>
<evidence type="ECO:0000313" key="4">
    <source>
        <dbReference type="Proteomes" id="UP001629113"/>
    </source>
</evidence>
<organism evidence="3 4">
    <name type="scientific">Phlyctema vagabunda</name>
    <dbReference type="NCBI Taxonomy" id="108571"/>
    <lineage>
        <taxon>Eukaryota</taxon>
        <taxon>Fungi</taxon>
        <taxon>Dikarya</taxon>
        <taxon>Ascomycota</taxon>
        <taxon>Pezizomycotina</taxon>
        <taxon>Leotiomycetes</taxon>
        <taxon>Helotiales</taxon>
        <taxon>Dermateaceae</taxon>
        <taxon>Phlyctema</taxon>
    </lineage>
</organism>
<evidence type="ECO:0000256" key="1">
    <source>
        <dbReference type="SAM" id="MobiDB-lite"/>
    </source>
</evidence>
<feature type="transmembrane region" description="Helical" evidence="2">
    <location>
        <begin position="131"/>
        <end position="151"/>
    </location>
</feature>
<feature type="transmembrane region" description="Helical" evidence="2">
    <location>
        <begin position="313"/>
        <end position="334"/>
    </location>
</feature>
<feature type="compositionally biased region" description="Low complexity" evidence="1">
    <location>
        <begin position="549"/>
        <end position="559"/>
    </location>
</feature>
<proteinExistence type="predicted"/>
<keyword evidence="2" id="KW-0472">Membrane</keyword>
<protein>
    <submittedName>
        <fullName evidence="3">Uncharacterized protein</fullName>
    </submittedName>
</protein>
<keyword evidence="2" id="KW-0812">Transmembrane</keyword>
<evidence type="ECO:0000313" key="3">
    <source>
        <dbReference type="EMBL" id="KAL3418819.1"/>
    </source>
</evidence>
<dbReference type="Proteomes" id="UP001629113">
    <property type="component" value="Unassembled WGS sequence"/>
</dbReference>
<accession>A0ABR4P680</accession>
<feature type="compositionally biased region" description="Low complexity" evidence="1">
    <location>
        <begin position="623"/>
        <end position="637"/>
    </location>
</feature>
<name>A0ABR4P680_9HELO</name>
<keyword evidence="2" id="KW-1133">Transmembrane helix</keyword>
<feature type="compositionally biased region" description="Low complexity" evidence="1">
    <location>
        <begin position="528"/>
        <end position="537"/>
    </location>
</feature>